<evidence type="ECO:0000256" key="2">
    <source>
        <dbReference type="ARBA" id="ARBA00005731"/>
    </source>
</evidence>
<name>A0A6V3NLH9_9EUKA</name>
<dbReference type="EMBL" id="HBIV01026484">
    <property type="protein sequence ID" value="CAE0667370.1"/>
    <property type="molecule type" value="Transcribed_RNA"/>
</dbReference>
<keyword evidence="3 6" id="KW-0812">Transmembrane</keyword>
<dbReference type="InterPro" id="IPR010651">
    <property type="entry name" value="Sugar_transport"/>
</dbReference>
<evidence type="ECO:0000313" key="7">
    <source>
        <dbReference type="EMBL" id="CAE0667369.1"/>
    </source>
</evidence>
<feature type="transmembrane region" description="Helical" evidence="6">
    <location>
        <begin position="60"/>
        <end position="82"/>
    </location>
</feature>
<dbReference type="InterPro" id="IPR012435">
    <property type="entry name" value="TMEM144"/>
</dbReference>
<protein>
    <recommendedName>
        <fullName evidence="9">Transmembrane protein 144</fullName>
    </recommendedName>
</protein>
<feature type="transmembrane region" description="Helical" evidence="6">
    <location>
        <begin position="119"/>
        <end position="139"/>
    </location>
</feature>
<comment type="similarity">
    <text evidence="2">Belongs to the TMEM144 family.</text>
</comment>
<feature type="transmembrane region" description="Helical" evidence="6">
    <location>
        <begin position="89"/>
        <end position="113"/>
    </location>
</feature>
<evidence type="ECO:0000256" key="4">
    <source>
        <dbReference type="ARBA" id="ARBA00022989"/>
    </source>
</evidence>
<organism evidence="8">
    <name type="scientific">Lotharella globosa</name>
    <dbReference type="NCBI Taxonomy" id="91324"/>
    <lineage>
        <taxon>Eukaryota</taxon>
        <taxon>Sar</taxon>
        <taxon>Rhizaria</taxon>
        <taxon>Cercozoa</taxon>
        <taxon>Chlorarachniophyceae</taxon>
        <taxon>Lotharella</taxon>
    </lineage>
</organism>
<evidence type="ECO:0000256" key="1">
    <source>
        <dbReference type="ARBA" id="ARBA00004141"/>
    </source>
</evidence>
<keyword evidence="5 6" id="KW-0472">Membrane</keyword>
<dbReference type="Pfam" id="PF07857">
    <property type="entry name" value="TMEM144"/>
    <property type="match status" value="1"/>
</dbReference>
<feature type="transmembrane region" description="Helical" evidence="6">
    <location>
        <begin position="36"/>
        <end position="54"/>
    </location>
</feature>
<gene>
    <name evidence="7" type="ORF">LGLO00237_LOCUS18990</name>
    <name evidence="8" type="ORF">LGLO00237_LOCUS18991</name>
</gene>
<proteinExistence type="inferred from homology"/>
<dbReference type="GO" id="GO:0015144">
    <property type="term" value="F:carbohydrate transmembrane transporter activity"/>
    <property type="evidence" value="ECO:0007669"/>
    <property type="project" value="InterPro"/>
</dbReference>
<evidence type="ECO:0000256" key="3">
    <source>
        <dbReference type="ARBA" id="ARBA00022692"/>
    </source>
</evidence>
<dbReference type="PANTHER" id="PTHR16119:SF17">
    <property type="entry name" value="TRANSMEMBRANE PROTEIN 144"/>
    <property type="match status" value="1"/>
</dbReference>
<evidence type="ECO:0000313" key="8">
    <source>
        <dbReference type="EMBL" id="CAE0667370.1"/>
    </source>
</evidence>
<evidence type="ECO:0000256" key="6">
    <source>
        <dbReference type="SAM" id="Phobius"/>
    </source>
</evidence>
<feature type="transmembrane region" description="Helical" evidence="6">
    <location>
        <begin position="221"/>
        <end position="238"/>
    </location>
</feature>
<evidence type="ECO:0008006" key="9">
    <source>
        <dbReference type="Google" id="ProtNLM"/>
    </source>
</evidence>
<feature type="transmembrane region" description="Helical" evidence="6">
    <location>
        <begin position="361"/>
        <end position="381"/>
    </location>
</feature>
<evidence type="ECO:0000256" key="5">
    <source>
        <dbReference type="ARBA" id="ARBA00023136"/>
    </source>
</evidence>
<reference evidence="8" key="1">
    <citation type="submission" date="2021-01" db="EMBL/GenBank/DDBJ databases">
        <authorList>
            <person name="Corre E."/>
            <person name="Pelletier E."/>
            <person name="Niang G."/>
            <person name="Scheremetjew M."/>
            <person name="Finn R."/>
            <person name="Kale V."/>
            <person name="Holt S."/>
            <person name="Cochrane G."/>
            <person name="Meng A."/>
            <person name="Brown T."/>
            <person name="Cohen L."/>
        </authorList>
    </citation>
    <scope>NUCLEOTIDE SEQUENCE</scope>
    <source>
        <strain evidence="8">CCCM811</strain>
    </source>
</reference>
<sequence>MVSVMLGYVGIVMAMVFFGSNFVIVKKFDSGDGVFFQLWMCMGIWTVGLVVNLIQGSPKFWPLAMAGGALWATGNVLCVYVIQQIGMGLGLVIWGSMAMLVGWFTGFFGLFGLQKDELAVVWLNVLGLGFALASLLTSFKVKVTHQPTEQDPNANNGEGFVVLPGSEQDSEAKLASVQGEYNNFGHVVTGPSQLTSPFSDDNNNPPHSSNNDANAAKANKLWGIVCALCAGFFFGNNFDPPTYIQQHNCHQDNKCLEEYRGASSDPLDYVFAHFCGILLMAMLIFFAYCIVKRNNPWVSPQICLPAYLSGMMWALGQVGWFMANASLGYTVAFPLAVIGPGIIGSMWSVFVFKEIRGLRNYLLLGGVFGFAICTAVCIVMSKH</sequence>
<dbReference type="EMBL" id="HBIV01026483">
    <property type="protein sequence ID" value="CAE0667369.1"/>
    <property type="molecule type" value="Transcribed_RNA"/>
</dbReference>
<dbReference type="GO" id="GO:0016020">
    <property type="term" value="C:membrane"/>
    <property type="evidence" value="ECO:0007669"/>
    <property type="project" value="UniProtKB-SubCell"/>
</dbReference>
<comment type="subcellular location">
    <subcellularLocation>
        <location evidence="1">Membrane</location>
        <topology evidence="1">Multi-pass membrane protein</topology>
    </subcellularLocation>
</comment>
<feature type="transmembrane region" description="Helical" evidence="6">
    <location>
        <begin position="329"/>
        <end position="352"/>
    </location>
</feature>
<feature type="transmembrane region" description="Helical" evidence="6">
    <location>
        <begin position="6"/>
        <end position="24"/>
    </location>
</feature>
<accession>A0A6V3NLH9</accession>
<keyword evidence="4 6" id="KW-1133">Transmembrane helix</keyword>
<dbReference type="PANTHER" id="PTHR16119">
    <property type="entry name" value="TRANSMEMBRANE PROTEIN 144"/>
    <property type="match status" value="1"/>
</dbReference>
<dbReference type="AlphaFoldDB" id="A0A6V3NLH9"/>
<feature type="transmembrane region" description="Helical" evidence="6">
    <location>
        <begin position="302"/>
        <end position="323"/>
    </location>
</feature>
<feature type="transmembrane region" description="Helical" evidence="6">
    <location>
        <begin position="269"/>
        <end position="290"/>
    </location>
</feature>